<gene>
    <name evidence="3" type="ORF">Clacol_001068</name>
</gene>
<dbReference type="GO" id="GO:0004672">
    <property type="term" value="F:protein kinase activity"/>
    <property type="evidence" value="ECO:0007669"/>
    <property type="project" value="InterPro"/>
</dbReference>
<dbReference type="PROSITE" id="PS00107">
    <property type="entry name" value="PROTEIN_KINASE_ATP"/>
    <property type="match status" value="1"/>
</dbReference>
<dbReference type="SUPFAM" id="SSF56112">
    <property type="entry name" value="Protein kinase-like (PK-like)"/>
    <property type="match status" value="1"/>
</dbReference>
<dbReference type="CDD" id="cd14016">
    <property type="entry name" value="STKc_CK1"/>
    <property type="match status" value="1"/>
</dbReference>
<feature type="binding site" evidence="1">
    <location>
        <position position="601"/>
    </location>
    <ligand>
        <name>ATP</name>
        <dbReference type="ChEBI" id="CHEBI:30616"/>
    </ligand>
</feature>
<sequence>MRHRFVVIKLRPRLPPWARVGQKVLPFVNTTPFLALHLLYPREQREYRIRCRTSNLFVISSEKPTSPNSEYFVLTNKKKTKRERTNKADTRTLTVDPPLPFKETLYLSVTPRICAEFKNSRAHGQLINGEKYRLDKASSKRFLQVLEGAGPSIPGVCETAGEEEAVPALSLTNSHTWSGYSRCQGDRARISNWEVQFDFDLLPFKSLSEADLKTGSIYDELNLLRQVNLDYTWENCDNVTKYIQSAREDLPLLATSGQLIRVPSAVSTTQQPDPSANILRPSFSHLQSLVIPFDGDPVDESEMDDEWSDEPMTVDSDYDLGPVKRVSPIPAVKADDIRMIVFDPNVLVDHDGPLQETLMSIFPPSVYQFTAKELLDLYVEREALRVADGHLVSPTAVIQDIAFHLDLPIKESTIADALKHHAEPHLYPEVSATLAALIDEGYILILLNSSSHNPQMPIPRLPTLTSCSLESLCTQSHPTLRRSQILIITNDNYHIAEPASVAGFPTALVQRPGSRSAELVIPSTPTTYTFPTLNELLTILKDPASAPKPFKPFNPKTQGEVIVIYSRIQDCYQVTAMLGTGSYGLVFDAIQLNTGSRVAVKSSFWHVVLSYEAAIYAQLKGVSGLPRVHWHGPQRGGQYIMVMDKLGPTLAHLKNFCRGRFSLKTILMLGDQMLSIIEAVHSRGIIVRDIKPENFAMGHGKDYNRLFLFDFDFSKLWFDPHTASKHIPFREGRMQIGMERYMSRNAHSGFEQSRRDDIESIGYVLLYLLHGRLPWQGIGASYMSTKLRRMQKMKLGKPFIDFLAHEKTPKFFNTFFEHSQSLAFEEQPDYNMLRNLFRTEFEERGWGKEYDWEFDWWKKSGVDEEIAQPLAFVPYFERECLDVICRQEKTQWFHERAHDMGIYMVVIHTVKE</sequence>
<dbReference type="AlphaFoldDB" id="A0AAV4ZXM2"/>
<dbReference type="InterPro" id="IPR000719">
    <property type="entry name" value="Prot_kinase_dom"/>
</dbReference>
<organism evidence="3 4">
    <name type="scientific">Clathrus columnatus</name>
    <dbReference type="NCBI Taxonomy" id="1419009"/>
    <lineage>
        <taxon>Eukaryota</taxon>
        <taxon>Fungi</taxon>
        <taxon>Dikarya</taxon>
        <taxon>Basidiomycota</taxon>
        <taxon>Agaricomycotina</taxon>
        <taxon>Agaricomycetes</taxon>
        <taxon>Phallomycetidae</taxon>
        <taxon>Phallales</taxon>
        <taxon>Clathraceae</taxon>
        <taxon>Clathrus</taxon>
    </lineage>
</organism>
<dbReference type="GO" id="GO:0005524">
    <property type="term" value="F:ATP binding"/>
    <property type="evidence" value="ECO:0007669"/>
    <property type="project" value="UniProtKB-UniRule"/>
</dbReference>
<comment type="caution">
    <text evidence="3">The sequence shown here is derived from an EMBL/GenBank/DDBJ whole genome shotgun (WGS) entry which is preliminary data.</text>
</comment>
<dbReference type="SUPFAM" id="SSF56784">
    <property type="entry name" value="HAD-like"/>
    <property type="match status" value="1"/>
</dbReference>
<dbReference type="PANTHER" id="PTHR11909">
    <property type="entry name" value="CASEIN KINASE-RELATED"/>
    <property type="match status" value="1"/>
</dbReference>
<dbReference type="SMART" id="SM00220">
    <property type="entry name" value="S_TKc"/>
    <property type="match status" value="1"/>
</dbReference>
<evidence type="ECO:0000313" key="4">
    <source>
        <dbReference type="Proteomes" id="UP001050691"/>
    </source>
</evidence>
<dbReference type="InterPro" id="IPR011009">
    <property type="entry name" value="Kinase-like_dom_sf"/>
</dbReference>
<evidence type="ECO:0000259" key="2">
    <source>
        <dbReference type="PROSITE" id="PS50011"/>
    </source>
</evidence>
<accession>A0AAV4ZXM2</accession>
<keyword evidence="1" id="KW-0067">ATP-binding</keyword>
<dbReference type="Pfam" id="PF00069">
    <property type="entry name" value="Pkinase"/>
    <property type="match status" value="1"/>
</dbReference>
<keyword evidence="1" id="KW-0547">Nucleotide-binding</keyword>
<dbReference type="EMBL" id="BPWL01000002">
    <property type="protein sequence ID" value="GJJ06872.1"/>
    <property type="molecule type" value="Genomic_DNA"/>
</dbReference>
<protein>
    <recommendedName>
        <fullName evidence="2">Protein kinase domain-containing protein</fullName>
    </recommendedName>
</protein>
<dbReference type="Proteomes" id="UP001050691">
    <property type="component" value="Unassembled WGS sequence"/>
</dbReference>
<proteinExistence type="predicted"/>
<name>A0AAV4ZXM2_9AGAM</name>
<evidence type="ECO:0000256" key="1">
    <source>
        <dbReference type="PROSITE-ProRule" id="PRU10141"/>
    </source>
</evidence>
<evidence type="ECO:0000313" key="3">
    <source>
        <dbReference type="EMBL" id="GJJ06872.1"/>
    </source>
</evidence>
<reference evidence="3" key="1">
    <citation type="submission" date="2021-10" db="EMBL/GenBank/DDBJ databases">
        <title>De novo Genome Assembly of Clathrus columnatus (Basidiomycota, Fungi) Using Illumina and Nanopore Sequence Data.</title>
        <authorList>
            <person name="Ogiso-Tanaka E."/>
            <person name="Itagaki H."/>
            <person name="Hosoya T."/>
            <person name="Hosaka K."/>
        </authorList>
    </citation>
    <scope>NUCLEOTIDE SEQUENCE</scope>
    <source>
        <strain evidence="3">MO-923</strain>
    </source>
</reference>
<dbReference type="Gene3D" id="1.10.510.10">
    <property type="entry name" value="Transferase(Phosphotransferase) domain 1"/>
    <property type="match status" value="1"/>
</dbReference>
<feature type="domain" description="Protein kinase" evidence="2">
    <location>
        <begin position="572"/>
        <end position="876"/>
    </location>
</feature>
<dbReference type="PROSITE" id="PS50011">
    <property type="entry name" value="PROTEIN_KINASE_DOM"/>
    <property type="match status" value="1"/>
</dbReference>
<keyword evidence="4" id="KW-1185">Reference proteome</keyword>
<dbReference type="InterPro" id="IPR050235">
    <property type="entry name" value="CK1_Ser-Thr_kinase"/>
</dbReference>
<dbReference type="InterPro" id="IPR017441">
    <property type="entry name" value="Protein_kinase_ATP_BS"/>
</dbReference>
<dbReference type="InterPro" id="IPR036412">
    <property type="entry name" value="HAD-like_sf"/>
</dbReference>